<accession>A0AAV4NHV2</accession>
<sequence length="165" mass="18808">MHAMRKKASTMQRVTSVATHSYRRDKISQLHPTFCEEIVWGPSIVLARAKKKKNPRPNECACLFKNVFVKMDSGRTHPDFSSVSPNSNSFFQASTNELRESDRKFSTGRGRPKRALASKDPLELIPLLQEQITSRPLWCRALKPACGININNNACEEKLLFFQNE</sequence>
<keyword evidence="2" id="KW-1185">Reference proteome</keyword>
<dbReference type="Proteomes" id="UP001054837">
    <property type="component" value="Unassembled WGS sequence"/>
</dbReference>
<dbReference type="AlphaFoldDB" id="A0AAV4NHV2"/>
<name>A0AAV4NHV2_9ARAC</name>
<dbReference type="EMBL" id="BPLQ01001678">
    <property type="protein sequence ID" value="GIX83895.1"/>
    <property type="molecule type" value="Genomic_DNA"/>
</dbReference>
<comment type="caution">
    <text evidence="1">The sequence shown here is derived from an EMBL/GenBank/DDBJ whole genome shotgun (WGS) entry which is preliminary data.</text>
</comment>
<proteinExistence type="predicted"/>
<gene>
    <name evidence="1" type="ORF">CDAR_516011</name>
</gene>
<organism evidence="1 2">
    <name type="scientific">Caerostris darwini</name>
    <dbReference type="NCBI Taxonomy" id="1538125"/>
    <lineage>
        <taxon>Eukaryota</taxon>
        <taxon>Metazoa</taxon>
        <taxon>Ecdysozoa</taxon>
        <taxon>Arthropoda</taxon>
        <taxon>Chelicerata</taxon>
        <taxon>Arachnida</taxon>
        <taxon>Araneae</taxon>
        <taxon>Araneomorphae</taxon>
        <taxon>Entelegynae</taxon>
        <taxon>Araneoidea</taxon>
        <taxon>Araneidae</taxon>
        <taxon>Caerostris</taxon>
    </lineage>
</organism>
<reference evidence="1 2" key="1">
    <citation type="submission" date="2021-06" db="EMBL/GenBank/DDBJ databases">
        <title>Caerostris darwini draft genome.</title>
        <authorList>
            <person name="Kono N."/>
            <person name="Arakawa K."/>
        </authorList>
    </citation>
    <scope>NUCLEOTIDE SEQUENCE [LARGE SCALE GENOMIC DNA]</scope>
</reference>
<protein>
    <submittedName>
        <fullName evidence="1">Uncharacterized protein</fullName>
    </submittedName>
</protein>
<evidence type="ECO:0000313" key="2">
    <source>
        <dbReference type="Proteomes" id="UP001054837"/>
    </source>
</evidence>
<evidence type="ECO:0000313" key="1">
    <source>
        <dbReference type="EMBL" id="GIX83895.1"/>
    </source>
</evidence>